<feature type="compositionally biased region" description="Acidic residues" evidence="1">
    <location>
        <begin position="34"/>
        <end position="49"/>
    </location>
</feature>
<evidence type="ECO:0000313" key="5">
    <source>
        <dbReference type="Proteomes" id="UP001165160"/>
    </source>
</evidence>
<keyword evidence="5" id="KW-1185">Reference proteome</keyword>
<gene>
    <name evidence="4" type="ORF">TrVE_jg11509</name>
</gene>
<reference evidence="5" key="1">
    <citation type="journal article" date="2023" name="Commun. Biol.">
        <title>Genome analysis of Parmales, the sister group of diatoms, reveals the evolutionary specialization of diatoms from phago-mixotrophs to photoautotrophs.</title>
        <authorList>
            <person name="Ban H."/>
            <person name="Sato S."/>
            <person name="Yoshikawa S."/>
            <person name="Yamada K."/>
            <person name="Nakamura Y."/>
            <person name="Ichinomiya M."/>
            <person name="Sato N."/>
            <person name="Blanc-Mathieu R."/>
            <person name="Endo H."/>
            <person name="Kuwata A."/>
            <person name="Ogata H."/>
        </authorList>
    </citation>
    <scope>NUCLEOTIDE SEQUENCE [LARGE SCALE GENOMIC DNA]</scope>
    <source>
        <strain evidence="5">NIES 3699</strain>
    </source>
</reference>
<dbReference type="Gene3D" id="1.20.1050.80">
    <property type="entry name" value="VPS9 domain"/>
    <property type="match status" value="1"/>
</dbReference>
<comment type="caution">
    <text evidence="4">The sequence shown here is derived from an EMBL/GenBank/DDBJ whole genome shotgun (WGS) entry which is preliminary data.</text>
</comment>
<dbReference type="SUPFAM" id="SSF109993">
    <property type="entry name" value="VPS9 domain"/>
    <property type="match status" value="1"/>
</dbReference>
<proteinExistence type="predicted"/>
<feature type="domain" description="PDZ" evidence="2">
    <location>
        <begin position="146"/>
        <end position="225"/>
    </location>
</feature>
<organism evidence="4 5">
    <name type="scientific">Triparma verrucosa</name>
    <dbReference type="NCBI Taxonomy" id="1606542"/>
    <lineage>
        <taxon>Eukaryota</taxon>
        <taxon>Sar</taxon>
        <taxon>Stramenopiles</taxon>
        <taxon>Ochrophyta</taxon>
        <taxon>Bolidophyceae</taxon>
        <taxon>Parmales</taxon>
        <taxon>Triparmaceae</taxon>
        <taxon>Triparma</taxon>
    </lineage>
</organism>
<evidence type="ECO:0000259" key="2">
    <source>
        <dbReference type="PROSITE" id="PS50106"/>
    </source>
</evidence>
<dbReference type="Pfam" id="PF02204">
    <property type="entry name" value="VPS9"/>
    <property type="match status" value="1"/>
</dbReference>
<evidence type="ECO:0000259" key="3">
    <source>
        <dbReference type="PROSITE" id="PS51205"/>
    </source>
</evidence>
<feature type="compositionally biased region" description="Basic and acidic residues" evidence="1">
    <location>
        <begin position="22"/>
        <end position="33"/>
    </location>
</feature>
<feature type="compositionally biased region" description="Low complexity" evidence="1">
    <location>
        <begin position="73"/>
        <end position="97"/>
    </location>
</feature>
<dbReference type="InterPro" id="IPR001478">
    <property type="entry name" value="PDZ"/>
</dbReference>
<feature type="region of interest" description="Disordered" evidence="1">
    <location>
        <begin position="1"/>
        <end position="99"/>
    </location>
</feature>
<evidence type="ECO:0000256" key="1">
    <source>
        <dbReference type="SAM" id="MobiDB-lite"/>
    </source>
</evidence>
<dbReference type="Pfam" id="PF00595">
    <property type="entry name" value="PDZ"/>
    <property type="match status" value="1"/>
</dbReference>
<feature type="domain" description="VPS9" evidence="3">
    <location>
        <begin position="545"/>
        <end position="678"/>
    </location>
</feature>
<dbReference type="PROSITE" id="PS51205">
    <property type="entry name" value="VPS9"/>
    <property type="match status" value="1"/>
</dbReference>
<name>A0A9W7F6F1_9STRA</name>
<dbReference type="InterPro" id="IPR036034">
    <property type="entry name" value="PDZ_sf"/>
</dbReference>
<sequence length="704" mass="78318">MSSVSNDDNNGNNISVDDLIELDNKTEKRRNNDYDEDEGRDGDESDSDDSDLKNLRESLALSPSDLPIDDLHLSLPPSTSTSSSPLPQSHPQSLSPSTPLPTSPLGLFLYTTLKASNPSYVYTPPLLPSSFLNIVQHPPELPHSEIVRLEIENKTPIGLTLRVQNPYVIVHSLTPGGPAEKGGVKVGDVLFEINGIGTNGISLEESVKRISSSSSHILLTHSRLLPHPLSLLLSSHSLITPPSGIEIITKQIRIYNERGSLFGGGVVEVGEGKGGEGGGDSVPERIYRRHYDSLTSSFHPSPSSSFLLNFKLARRFIHTTLNVYKKEYVVSCYDVESRVFWNSEVRGEEEFVRLREELGAERKSIFQIGLGGKTKSELDKFIKKVTTLIYTSNLHPSSVSLLLKIQSFLSTPTHLPPPPSLLLTSLSSYTFRILLMPVFQVLLQNFLDSLTIPKQEEIIVKVKNNEREGLQREAKRVGGEIREFAEKIKRLIMQGCSSDLSLLHSRFLTPVSESTIASEVYRTISIPLYTGLRSSISRLIVNGYRIPDVLILKNTPSLKTTFKPPKHCQQTWSKSISNFKNNVTTPILPSDKINGIISTSKVIEKEYKGTEHLAADDYLPIFIHIILEGGAGERCYSLVELCKIFLREEERLGEKGYWLATVEAAVEFIRCKGEEVKEEEEEVKDELFGKERLEGLLAQSGFLG</sequence>
<evidence type="ECO:0008006" key="6">
    <source>
        <dbReference type="Google" id="ProtNLM"/>
    </source>
</evidence>
<dbReference type="InterPro" id="IPR003123">
    <property type="entry name" value="VPS9"/>
</dbReference>
<protein>
    <recommendedName>
        <fullName evidence="6">VPS9 domain-containing protein</fullName>
    </recommendedName>
</protein>
<dbReference type="EMBL" id="BRXX01000313">
    <property type="protein sequence ID" value="GMI04196.1"/>
    <property type="molecule type" value="Genomic_DNA"/>
</dbReference>
<dbReference type="InterPro" id="IPR037191">
    <property type="entry name" value="VPS9_dom_sf"/>
</dbReference>
<dbReference type="Proteomes" id="UP001165160">
    <property type="component" value="Unassembled WGS sequence"/>
</dbReference>
<dbReference type="AlphaFoldDB" id="A0A9W7F6F1"/>
<accession>A0A9W7F6F1</accession>
<dbReference type="Gene3D" id="2.30.42.10">
    <property type="match status" value="1"/>
</dbReference>
<dbReference type="SUPFAM" id="SSF50156">
    <property type="entry name" value="PDZ domain-like"/>
    <property type="match status" value="1"/>
</dbReference>
<dbReference type="SMART" id="SM00228">
    <property type="entry name" value="PDZ"/>
    <property type="match status" value="1"/>
</dbReference>
<feature type="compositionally biased region" description="Low complexity" evidence="1">
    <location>
        <begin position="1"/>
        <end position="17"/>
    </location>
</feature>
<dbReference type="PROSITE" id="PS50106">
    <property type="entry name" value="PDZ"/>
    <property type="match status" value="1"/>
</dbReference>
<evidence type="ECO:0000313" key="4">
    <source>
        <dbReference type="EMBL" id="GMI04196.1"/>
    </source>
</evidence>